<dbReference type="AlphaFoldDB" id="A0A0D8Y3T4"/>
<accession>A0A0D8Y3T4</accession>
<evidence type="ECO:0000313" key="3">
    <source>
        <dbReference type="Proteomes" id="UP000053766"/>
    </source>
</evidence>
<reference evidence="3" key="2">
    <citation type="journal article" date="2016" name="Sci. Rep.">
        <title>Dictyocaulus viviparus genome, variome and transcriptome elucidate lungworm biology and support future intervention.</title>
        <authorList>
            <person name="McNulty S.N."/>
            <person name="Strube C."/>
            <person name="Rosa B.A."/>
            <person name="Martin J.C."/>
            <person name="Tyagi R."/>
            <person name="Choi Y.J."/>
            <person name="Wang Q."/>
            <person name="Hallsworth Pepin K."/>
            <person name="Zhang X."/>
            <person name="Ozersky P."/>
            <person name="Wilson R.K."/>
            <person name="Sternberg P.W."/>
            <person name="Gasser R.B."/>
            <person name="Mitreva M."/>
        </authorList>
    </citation>
    <scope>NUCLEOTIDE SEQUENCE [LARGE SCALE GENOMIC DNA]</scope>
    <source>
        <strain evidence="3">HannoverDv2000</strain>
    </source>
</reference>
<evidence type="ECO:0000256" key="1">
    <source>
        <dbReference type="SAM" id="Phobius"/>
    </source>
</evidence>
<dbReference type="OrthoDB" id="5875235at2759"/>
<reference evidence="2 3" key="1">
    <citation type="submission" date="2013-11" db="EMBL/GenBank/DDBJ databases">
        <title>Draft genome of the bovine lungworm Dictyocaulus viviparus.</title>
        <authorList>
            <person name="Mitreva M."/>
        </authorList>
    </citation>
    <scope>NUCLEOTIDE SEQUENCE [LARGE SCALE GENOMIC DNA]</scope>
    <source>
        <strain evidence="2 3">HannoverDv2000</strain>
    </source>
</reference>
<protein>
    <submittedName>
        <fullName evidence="2">Uncharacterized protein</fullName>
    </submittedName>
</protein>
<proteinExistence type="predicted"/>
<keyword evidence="3" id="KW-1185">Reference proteome</keyword>
<keyword evidence="1" id="KW-0812">Transmembrane</keyword>
<keyword evidence="1" id="KW-0472">Membrane</keyword>
<evidence type="ECO:0000313" key="2">
    <source>
        <dbReference type="EMBL" id="KJH51375.1"/>
    </source>
</evidence>
<dbReference type="Proteomes" id="UP000053766">
    <property type="component" value="Unassembled WGS sequence"/>
</dbReference>
<feature type="transmembrane region" description="Helical" evidence="1">
    <location>
        <begin position="35"/>
        <end position="64"/>
    </location>
</feature>
<dbReference type="EMBL" id="KN716184">
    <property type="protein sequence ID" value="KJH51375.1"/>
    <property type="molecule type" value="Genomic_DNA"/>
</dbReference>
<keyword evidence="1" id="KW-1133">Transmembrane helix</keyword>
<organism evidence="2 3">
    <name type="scientific">Dictyocaulus viviparus</name>
    <name type="common">Bovine lungworm</name>
    <dbReference type="NCBI Taxonomy" id="29172"/>
    <lineage>
        <taxon>Eukaryota</taxon>
        <taxon>Metazoa</taxon>
        <taxon>Ecdysozoa</taxon>
        <taxon>Nematoda</taxon>
        <taxon>Chromadorea</taxon>
        <taxon>Rhabditida</taxon>
        <taxon>Rhabditina</taxon>
        <taxon>Rhabditomorpha</taxon>
        <taxon>Strongyloidea</taxon>
        <taxon>Metastrongylidae</taxon>
        <taxon>Dictyocaulus</taxon>
    </lineage>
</organism>
<name>A0A0D8Y3T4_DICVI</name>
<sequence>MASLANNGSMPTIQLLKSAFDQEKYEEQKRVMTTIHMACVAAIVIMVLTGTSALIYIGHVTYIAQKMKTIRLKETAAHSQPTSDNLRTTDDIIDQFDVTFIARNSKDNLNHCKDEIYRLLPSSHYSSSDHDRSARTRKGA</sequence>
<gene>
    <name evidence="2" type="ORF">DICVIV_02389</name>
</gene>